<dbReference type="Gene3D" id="3.40.50.1820">
    <property type="entry name" value="alpha/beta hydrolase"/>
    <property type="match status" value="1"/>
</dbReference>
<evidence type="ECO:0000313" key="2">
    <source>
        <dbReference type="EMBL" id="SVA42117.1"/>
    </source>
</evidence>
<protein>
    <recommendedName>
        <fullName evidence="1">Serine aminopeptidase S33 domain-containing protein</fullName>
    </recommendedName>
</protein>
<dbReference type="PANTHER" id="PTHR43265:SF1">
    <property type="entry name" value="ESTERASE ESTD"/>
    <property type="match status" value="1"/>
</dbReference>
<feature type="non-terminal residue" evidence="2">
    <location>
        <position position="294"/>
    </location>
</feature>
<accession>A0A381VR49</accession>
<reference evidence="2" key="1">
    <citation type="submission" date="2018-05" db="EMBL/GenBank/DDBJ databases">
        <authorList>
            <person name="Lanie J.A."/>
            <person name="Ng W.-L."/>
            <person name="Kazmierczak K.M."/>
            <person name="Andrzejewski T.M."/>
            <person name="Davidsen T.M."/>
            <person name="Wayne K.J."/>
            <person name="Tettelin H."/>
            <person name="Glass J.I."/>
            <person name="Rusch D."/>
            <person name="Podicherti R."/>
            <person name="Tsui H.-C.T."/>
            <person name="Winkler M.E."/>
        </authorList>
    </citation>
    <scope>NUCLEOTIDE SEQUENCE</scope>
</reference>
<dbReference type="InterPro" id="IPR022742">
    <property type="entry name" value="Hydrolase_4"/>
</dbReference>
<dbReference type="PANTHER" id="PTHR43265">
    <property type="entry name" value="ESTERASE ESTD"/>
    <property type="match status" value="1"/>
</dbReference>
<dbReference type="EMBL" id="UINC01009392">
    <property type="protein sequence ID" value="SVA42117.1"/>
    <property type="molecule type" value="Genomic_DNA"/>
</dbReference>
<feature type="domain" description="Serine aminopeptidase S33" evidence="1">
    <location>
        <begin position="189"/>
        <end position="282"/>
    </location>
</feature>
<dbReference type="InterPro" id="IPR053145">
    <property type="entry name" value="AB_hydrolase_Est10"/>
</dbReference>
<organism evidence="2">
    <name type="scientific">marine metagenome</name>
    <dbReference type="NCBI Taxonomy" id="408172"/>
    <lineage>
        <taxon>unclassified sequences</taxon>
        <taxon>metagenomes</taxon>
        <taxon>ecological metagenomes</taxon>
    </lineage>
</organism>
<dbReference type="AlphaFoldDB" id="A0A381VR49"/>
<dbReference type="GO" id="GO:0052689">
    <property type="term" value="F:carboxylic ester hydrolase activity"/>
    <property type="evidence" value="ECO:0007669"/>
    <property type="project" value="TreeGrafter"/>
</dbReference>
<name>A0A381VR49_9ZZZZ</name>
<dbReference type="Pfam" id="PF12146">
    <property type="entry name" value="Hydrolase_4"/>
    <property type="match status" value="1"/>
</dbReference>
<sequence length="294" mass="31331">MLLGCGPANELTEAAFIDTVVVDRIVGVWEGTLSQVNLRIVVHVENGDDGLLVRFDSPDQNAYGIPADSVSFDGEQLSFNVDSINAGYVGTLNSDGSLIRGRWSQLVDLVLDLGRVGKDSARGRAQNPKPPFPYDIEDVSFDGGAPDVTLAGTLTLPKSGDYPVVVLVTGSGAQDRDETIVGHKPFWVLADYLTRHGVGVLRYDDRGFAQSTGNISTATTADFADDALAAITYLRSRPDVIAHRIGVIGHSEGGNVVSILAGREAPFSCGVLMAGPAVSGEQIHQRQVRMIIER</sequence>
<proteinExistence type="predicted"/>
<dbReference type="SUPFAM" id="SSF53474">
    <property type="entry name" value="alpha/beta-Hydrolases"/>
    <property type="match status" value="1"/>
</dbReference>
<gene>
    <name evidence="2" type="ORF">METZ01_LOCUS94971</name>
</gene>
<evidence type="ECO:0000259" key="1">
    <source>
        <dbReference type="Pfam" id="PF12146"/>
    </source>
</evidence>
<dbReference type="InterPro" id="IPR029058">
    <property type="entry name" value="AB_hydrolase_fold"/>
</dbReference>